<proteinExistence type="predicted"/>
<reference evidence="1 4" key="2">
    <citation type="submission" date="2021-01" db="EMBL/GenBank/DDBJ databases">
        <title>Antibiotic resistance and phylogeny of Pseudomonas spp. isolated over three decades from chicken meat in the Norwegian food chain.</title>
        <authorList>
            <person name="Moen B."/>
        </authorList>
    </citation>
    <scope>NUCLEOTIDE SEQUENCE [LARGE SCALE GENOMIC DNA]</scope>
    <source>
        <strain evidence="1 4">MF6766</strain>
    </source>
</reference>
<evidence type="ECO:0000313" key="4">
    <source>
        <dbReference type="Proteomes" id="UP000620382"/>
    </source>
</evidence>
<dbReference type="RefSeq" id="WP_153870800.1">
    <property type="nucleotide sequence ID" value="NZ_JAEKCT010000002.1"/>
</dbReference>
<reference evidence="2 3" key="1">
    <citation type="submission" date="2019-08" db="EMBL/GenBank/DDBJ databases">
        <title>Pseudomonas haemolytica sp. nov. isolated from raw milk and skim milk concentrate.</title>
        <authorList>
            <person name="Hofmann K."/>
            <person name="Huptas C."/>
            <person name="Doll E."/>
            <person name="Scherer S."/>
            <person name="Wenning M."/>
        </authorList>
    </citation>
    <scope>NUCLEOTIDE SEQUENCE [LARGE SCALE GENOMIC DNA]</scope>
    <source>
        <strain evidence="2 3">DSM 108987</strain>
    </source>
</reference>
<dbReference type="EMBL" id="VOIW01000002">
    <property type="protein sequence ID" value="MRJ36782.1"/>
    <property type="molecule type" value="Genomic_DNA"/>
</dbReference>
<keyword evidence="4" id="KW-1185">Reference proteome</keyword>
<protein>
    <submittedName>
        <fullName evidence="2">Uncharacterized protein</fullName>
    </submittedName>
</protein>
<accession>A0A5P1D8P8</accession>
<dbReference type="Proteomes" id="UP000408764">
    <property type="component" value="Unassembled WGS sequence"/>
</dbReference>
<sequence length="127" mass="14183">MKIRVTGIFSDQDILRVRFNSPFGNGVALWSDPTPEIGEDLDVELELDEVFSWETNIMSSLEKTPQIIFTNDTHFIIGELIQDGGDGCAALKLGDSIILVELDEPIKQELDLVELRVNTIHLCPTNV</sequence>
<dbReference type="EMBL" id="JAENSR010000001">
    <property type="protein sequence ID" value="MBK3458145.1"/>
    <property type="molecule type" value="Genomic_DNA"/>
</dbReference>
<dbReference type="OrthoDB" id="6897671at2"/>
<comment type="caution">
    <text evidence="2">The sequence shown here is derived from an EMBL/GenBank/DDBJ whole genome shotgun (WGS) entry which is preliminary data.</text>
</comment>
<name>A0A5P1D8P8_9PSED</name>
<dbReference type="AlphaFoldDB" id="A0A5P1D8P8"/>
<evidence type="ECO:0000313" key="2">
    <source>
        <dbReference type="EMBL" id="MRJ36782.1"/>
    </source>
</evidence>
<dbReference type="Proteomes" id="UP000620382">
    <property type="component" value="Unassembled WGS sequence"/>
</dbReference>
<gene>
    <name evidence="2" type="ORF">FRT59_07335</name>
    <name evidence="1" type="ORF">JJD71_03585</name>
</gene>
<organism evidence="2 3">
    <name type="scientific">Pseudomonas haemolytica</name>
    <dbReference type="NCBI Taxonomy" id="2600065"/>
    <lineage>
        <taxon>Bacteria</taxon>
        <taxon>Pseudomonadati</taxon>
        <taxon>Pseudomonadota</taxon>
        <taxon>Gammaproteobacteria</taxon>
        <taxon>Pseudomonadales</taxon>
        <taxon>Pseudomonadaceae</taxon>
        <taxon>Pseudomonas</taxon>
    </lineage>
</organism>
<evidence type="ECO:0000313" key="1">
    <source>
        <dbReference type="EMBL" id="MBK3458145.1"/>
    </source>
</evidence>
<evidence type="ECO:0000313" key="3">
    <source>
        <dbReference type="Proteomes" id="UP000408764"/>
    </source>
</evidence>